<dbReference type="FunFam" id="1.10.10.60:FF:000097">
    <property type="entry name" value="barH-like 2 homeobox protein-like"/>
    <property type="match status" value="1"/>
</dbReference>
<dbReference type="EMBL" id="VBQZ03000121">
    <property type="protein sequence ID" value="MXQ94851.1"/>
    <property type="molecule type" value="Genomic_DNA"/>
</dbReference>
<dbReference type="PROSITE" id="PS00027">
    <property type="entry name" value="HOMEOBOX_1"/>
    <property type="match status" value="1"/>
</dbReference>
<feature type="region of interest" description="Disordered" evidence="10">
    <location>
        <begin position="1"/>
        <end position="25"/>
    </location>
</feature>
<dbReference type="GO" id="GO:0003677">
    <property type="term" value="F:DNA binding"/>
    <property type="evidence" value="ECO:0007669"/>
    <property type="project" value="UniProtKB-UniRule"/>
</dbReference>
<dbReference type="SUPFAM" id="SSF46689">
    <property type="entry name" value="Homeodomain-like"/>
    <property type="match status" value="1"/>
</dbReference>
<dbReference type="InterPro" id="IPR009057">
    <property type="entry name" value="Homeodomain-like_sf"/>
</dbReference>
<dbReference type="InterPro" id="IPR020479">
    <property type="entry name" value="HD_metazoa"/>
</dbReference>
<dbReference type="Proteomes" id="UP000322234">
    <property type="component" value="Unassembled WGS sequence"/>
</dbReference>
<evidence type="ECO:0000256" key="8">
    <source>
        <dbReference type="PROSITE-ProRule" id="PRU00108"/>
    </source>
</evidence>
<comment type="subcellular location">
    <subcellularLocation>
        <location evidence="1 8 9">Nucleus</location>
    </subcellularLocation>
</comment>
<evidence type="ECO:0000256" key="1">
    <source>
        <dbReference type="ARBA" id="ARBA00004123"/>
    </source>
</evidence>
<name>A0A6B0S083_9CETA</name>
<feature type="compositionally biased region" description="Basic and acidic residues" evidence="10">
    <location>
        <begin position="371"/>
        <end position="385"/>
    </location>
</feature>
<evidence type="ECO:0000313" key="12">
    <source>
        <dbReference type="EMBL" id="MXQ94851.1"/>
    </source>
</evidence>
<reference evidence="12" key="1">
    <citation type="submission" date="2019-10" db="EMBL/GenBank/DDBJ databases">
        <title>The sequence and de novo assembly of the wild yak genome.</title>
        <authorList>
            <person name="Liu Y."/>
        </authorList>
    </citation>
    <scope>NUCLEOTIDE SEQUENCE [LARGE SCALE GENOMIC DNA]</scope>
    <source>
        <strain evidence="12">WY2019</strain>
    </source>
</reference>
<dbReference type="Pfam" id="PF14825">
    <property type="entry name" value="CFAP77"/>
    <property type="match status" value="1"/>
</dbReference>
<evidence type="ECO:0000313" key="13">
    <source>
        <dbReference type="Proteomes" id="UP000322234"/>
    </source>
</evidence>
<gene>
    <name evidence="12" type="ORF">E5288_WYG008229</name>
</gene>
<dbReference type="PRINTS" id="PR00024">
    <property type="entry name" value="HOMEOBOX"/>
</dbReference>
<dbReference type="GO" id="GO:0005634">
    <property type="term" value="C:nucleus"/>
    <property type="evidence" value="ECO:0007669"/>
    <property type="project" value="UniProtKB-SubCell"/>
</dbReference>
<dbReference type="PANTHER" id="PTHR28617">
    <property type="entry name" value="CILIA- AND FLAGELLA-ASSOCIATED PROTEIN 77"/>
    <property type="match status" value="1"/>
</dbReference>
<dbReference type="InterPro" id="IPR017970">
    <property type="entry name" value="Homeobox_CS"/>
</dbReference>
<keyword evidence="6 8" id="KW-0539">Nucleus</keyword>
<evidence type="ECO:0000256" key="5">
    <source>
        <dbReference type="ARBA" id="ARBA00023163"/>
    </source>
</evidence>
<dbReference type="SMART" id="SM00389">
    <property type="entry name" value="HOX"/>
    <property type="match status" value="1"/>
</dbReference>
<evidence type="ECO:0000256" key="2">
    <source>
        <dbReference type="ARBA" id="ARBA00023015"/>
    </source>
</evidence>
<dbReference type="InterPro" id="IPR001356">
    <property type="entry name" value="HD"/>
</dbReference>
<evidence type="ECO:0000256" key="7">
    <source>
        <dbReference type="ARBA" id="ARBA00038196"/>
    </source>
</evidence>
<organism evidence="12 13">
    <name type="scientific">Bos mutus</name>
    <name type="common">wild yak</name>
    <dbReference type="NCBI Taxonomy" id="72004"/>
    <lineage>
        <taxon>Eukaryota</taxon>
        <taxon>Metazoa</taxon>
        <taxon>Chordata</taxon>
        <taxon>Craniata</taxon>
        <taxon>Vertebrata</taxon>
        <taxon>Euteleostomi</taxon>
        <taxon>Mammalia</taxon>
        <taxon>Eutheria</taxon>
        <taxon>Laurasiatheria</taxon>
        <taxon>Artiodactyla</taxon>
        <taxon>Ruminantia</taxon>
        <taxon>Pecora</taxon>
        <taxon>Bovidae</taxon>
        <taxon>Bovinae</taxon>
        <taxon>Bos</taxon>
    </lineage>
</organism>
<evidence type="ECO:0000256" key="10">
    <source>
        <dbReference type="SAM" id="MobiDB-lite"/>
    </source>
</evidence>
<evidence type="ECO:0000259" key="11">
    <source>
        <dbReference type="PROSITE" id="PS50071"/>
    </source>
</evidence>
<keyword evidence="2" id="KW-0805">Transcription regulation</keyword>
<feature type="DNA-binding region" description="Homeobox" evidence="8">
    <location>
        <begin position="397"/>
        <end position="456"/>
    </location>
</feature>
<dbReference type="AlphaFoldDB" id="A0A6B0S083"/>
<evidence type="ECO:0000256" key="4">
    <source>
        <dbReference type="ARBA" id="ARBA00023155"/>
    </source>
</evidence>
<feature type="compositionally biased region" description="Basic and acidic residues" evidence="10">
    <location>
        <begin position="352"/>
        <end position="362"/>
    </location>
</feature>
<dbReference type="GO" id="GO:0000981">
    <property type="term" value="F:DNA-binding transcription factor activity, RNA polymerase II-specific"/>
    <property type="evidence" value="ECO:0007669"/>
    <property type="project" value="InterPro"/>
</dbReference>
<dbReference type="PANTHER" id="PTHR28617:SF1">
    <property type="entry name" value="CILIA- AND FLAGELLA-ASSOCIATED PROTEIN 77"/>
    <property type="match status" value="1"/>
</dbReference>
<feature type="region of interest" description="Disordered" evidence="10">
    <location>
        <begin position="524"/>
        <end position="546"/>
    </location>
</feature>
<dbReference type="Pfam" id="PF00046">
    <property type="entry name" value="Homeodomain"/>
    <property type="match status" value="1"/>
</dbReference>
<comment type="caution">
    <text evidence="12">The sequence shown here is derived from an EMBL/GenBank/DDBJ whole genome shotgun (WGS) entry which is preliminary data.</text>
</comment>
<keyword evidence="5" id="KW-0804">Transcription</keyword>
<keyword evidence="4 8" id="KW-0371">Homeobox</keyword>
<feature type="compositionally biased region" description="Low complexity" evidence="10">
    <location>
        <begin position="535"/>
        <end position="546"/>
    </location>
</feature>
<keyword evidence="3 8" id="KW-0238">DNA-binding</keyword>
<dbReference type="Gene3D" id="1.10.10.60">
    <property type="entry name" value="Homeodomain-like"/>
    <property type="match status" value="1"/>
</dbReference>
<feature type="domain" description="Homeobox" evidence="11">
    <location>
        <begin position="395"/>
        <end position="455"/>
    </location>
</feature>
<feature type="compositionally biased region" description="Polar residues" evidence="10">
    <location>
        <begin position="1"/>
        <end position="10"/>
    </location>
</feature>
<evidence type="ECO:0000256" key="9">
    <source>
        <dbReference type="RuleBase" id="RU000682"/>
    </source>
</evidence>
<protein>
    <recommendedName>
        <fullName evidence="11">Homeobox domain-containing protein</fullName>
    </recommendedName>
</protein>
<sequence length="546" mass="61644">MPEASNSCQDLTRWKKKKPPVRRTVSQICPPPRRPLTVADIRPGMENERLGVVRDSMFQNPLIVKAELGKPRERSCSLPGINFNYGLYIRGLDGGVPEAIGHWNVFKQQPTCPHELTRNYIAMNRGAVKAGLVTARENLHYRQLNDIRISDQDDRRLKKEPPSLPPNMTFGIRARPSTPFFDLLQHRYQQLWVQEQKDTQKAIKLEKKHKVILGKLYETRSSQLRKYKPPVGLDTLWHMPHFQKAEFRMSEEGTQDRPWKRPFVYGYFRPARSIGPSLFSVPSVRPLAPNHSTDSHETAVAIIHIFSPPLPLPPAQEKDILADCKPLAACAPYSSSGQPAAPDPGGRLAAKPGEDFRDKLDKSGSNASSDSEYKVKEEGDREISSSRDSPPVRLKKPRKARTAFTDHQLAQLERSFERQKYLSVQDRMELAASLNLTDTQVKTWYQNRRTKWKRQTAVGLELLAEAGNYSALQRMFPSPYFYPQSLVSNLDPGAALYLYRGPSAPPPALQRPLVPRILIHGLQGASEPPPPLPPLAGVLPRAAQPR</sequence>
<comment type="similarity">
    <text evidence="7">Belongs to the BAR homeobox family.</text>
</comment>
<keyword evidence="13" id="KW-1185">Reference proteome</keyword>
<dbReference type="InterPro" id="IPR029147">
    <property type="entry name" value="CFAP77"/>
</dbReference>
<feature type="region of interest" description="Disordered" evidence="10">
    <location>
        <begin position="332"/>
        <end position="402"/>
    </location>
</feature>
<accession>A0A6B0S083</accession>
<evidence type="ECO:0000256" key="6">
    <source>
        <dbReference type="ARBA" id="ARBA00023242"/>
    </source>
</evidence>
<evidence type="ECO:0000256" key="3">
    <source>
        <dbReference type="ARBA" id="ARBA00023125"/>
    </source>
</evidence>
<dbReference type="PROSITE" id="PS50071">
    <property type="entry name" value="HOMEOBOX_2"/>
    <property type="match status" value="1"/>
</dbReference>
<dbReference type="CDD" id="cd00086">
    <property type="entry name" value="homeodomain"/>
    <property type="match status" value="1"/>
</dbReference>
<proteinExistence type="inferred from homology"/>